<evidence type="ECO:0008006" key="4">
    <source>
        <dbReference type="Google" id="ProtNLM"/>
    </source>
</evidence>
<feature type="signal peptide" evidence="1">
    <location>
        <begin position="1"/>
        <end position="28"/>
    </location>
</feature>
<accession>A0AAJ1S6I4</accession>
<name>A0AAJ1S6I4_9MYCO</name>
<evidence type="ECO:0000313" key="2">
    <source>
        <dbReference type="EMBL" id="MDP7738148.1"/>
    </source>
</evidence>
<organism evidence="2 3">
    <name type="scientific">Mycobacterium paragordonae</name>
    <dbReference type="NCBI Taxonomy" id="1389713"/>
    <lineage>
        <taxon>Bacteria</taxon>
        <taxon>Bacillati</taxon>
        <taxon>Actinomycetota</taxon>
        <taxon>Actinomycetes</taxon>
        <taxon>Mycobacteriales</taxon>
        <taxon>Mycobacteriaceae</taxon>
        <taxon>Mycobacterium</taxon>
    </lineage>
</organism>
<evidence type="ECO:0000313" key="3">
    <source>
        <dbReference type="Proteomes" id="UP001229081"/>
    </source>
</evidence>
<dbReference type="AlphaFoldDB" id="A0AAJ1S6I4"/>
<comment type="caution">
    <text evidence="2">The sequence shown here is derived from an EMBL/GenBank/DDBJ whole genome shotgun (WGS) entry which is preliminary data.</text>
</comment>
<dbReference type="Proteomes" id="UP001229081">
    <property type="component" value="Unassembled WGS sequence"/>
</dbReference>
<proteinExistence type="predicted"/>
<evidence type="ECO:0000256" key="1">
    <source>
        <dbReference type="SAM" id="SignalP"/>
    </source>
</evidence>
<dbReference type="RefSeq" id="WP_240748845.1">
    <property type="nucleotide sequence ID" value="NZ_JAUFSA010000001.1"/>
</dbReference>
<dbReference type="EMBL" id="JAUFSA010000001">
    <property type="protein sequence ID" value="MDP7738148.1"/>
    <property type="molecule type" value="Genomic_DNA"/>
</dbReference>
<sequence length="132" mass="13902">MTTSLKLKRIIGGALLSGGLAVSGLGMAAGIAAAHPGPVPQYPGPFATDDNGWGPPHHWCPGDPLPATGNHITDPFRGWDMSVCHTYYYLWGGMGNVSNAIWDGDNPPPHPPPPVGLYCEPNLTNCRIGDHP</sequence>
<feature type="chain" id="PRO_5042562761" description="Secreted protein" evidence="1">
    <location>
        <begin position="29"/>
        <end position="132"/>
    </location>
</feature>
<gene>
    <name evidence="2" type="ORF">QXL92_25775</name>
</gene>
<reference evidence="2" key="1">
    <citation type="submission" date="2023-06" db="EMBL/GenBank/DDBJ databases">
        <title>Identification of two novel mycobacterium reveal diversities and complexities of Mycobacterium gordonae clade.</title>
        <authorList>
            <person name="Matsumoto Y."/>
            <person name="Nakamura S."/>
            <person name="Motooka D."/>
            <person name="Fukushima K."/>
        </authorList>
    </citation>
    <scope>NUCLEOTIDE SEQUENCE</scope>
    <source>
        <strain evidence="2">TY812</strain>
    </source>
</reference>
<protein>
    <recommendedName>
        <fullName evidence="4">Secreted protein</fullName>
    </recommendedName>
</protein>
<keyword evidence="1" id="KW-0732">Signal</keyword>